<feature type="compositionally biased region" description="Polar residues" evidence="1">
    <location>
        <begin position="91"/>
        <end position="100"/>
    </location>
</feature>
<protein>
    <submittedName>
        <fullName evidence="2">Uncharacterized protein</fullName>
    </submittedName>
</protein>
<accession>A0A8D8Y6B6</accession>
<feature type="region of interest" description="Disordered" evidence="1">
    <location>
        <begin position="72"/>
        <end position="100"/>
    </location>
</feature>
<dbReference type="EMBL" id="HBUF01361105">
    <property type="protein sequence ID" value="CAG6720768.1"/>
    <property type="molecule type" value="Transcribed_RNA"/>
</dbReference>
<proteinExistence type="predicted"/>
<dbReference type="AlphaFoldDB" id="A0A8D8Y6B6"/>
<evidence type="ECO:0000313" key="2">
    <source>
        <dbReference type="EMBL" id="CAG6720768.1"/>
    </source>
</evidence>
<name>A0A8D8Y6B6_9HEMI</name>
<evidence type="ECO:0000256" key="1">
    <source>
        <dbReference type="SAM" id="MobiDB-lite"/>
    </source>
</evidence>
<reference evidence="2" key="1">
    <citation type="submission" date="2021-05" db="EMBL/GenBank/DDBJ databases">
        <authorList>
            <person name="Alioto T."/>
            <person name="Alioto T."/>
            <person name="Gomez Garrido J."/>
        </authorList>
    </citation>
    <scope>NUCLEOTIDE SEQUENCE</scope>
</reference>
<organism evidence="2">
    <name type="scientific">Cacopsylla melanoneura</name>
    <dbReference type="NCBI Taxonomy" id="428564"/>
    <lineage>
        <taxon>Eukaryota</taxon>
        <taxon>Metazoa</taxon>
        <taxon>Ecdysozoa</taxon>
        <taxon>Arthropoda</taxon>
        <taxon>Hexapoda</taxon>
        <taxon>Insecta</taxon>
        <taxon>Pterygota</taxon>
        <taxon>Neoptera</taxon>
        <taxon>Paraneoptera</taxon>
        <taxon>Hemiptera</taxon>
        <taxon>Sternorrhyncha</taxon>
        <taxon>Psylloidea</taxon>
        <taxon>Psyllidae</taxon>
        <taxon>Psyllinae</taxon>
        <taxon>Cacopsylla</taxon>
    </lineage>
</organism>
<sequence length="100" mass="10529">MVASKVSMALWETSFNGLTLKVVPNSTQDSISLSIPSLASSISPSSTVVNIMSDKNNSSELSRDLVKAQREAKKAAKLAAKQKSKQKAQGDSKTSGADIC</sequence>